<evidence type="ECO:0000313" key="1">
    <source>
        <dbReference type="EMBL" id="OEL11880.1"/>
    </source>
</evidence>
<gene>
    <name evidence="1" type="ORF">BHF72_1638</name>
</gene>
<comment type="caution">
    <text evidence="1">The sequence shown here is derived from an EMBL/GenBank/DDBJ whole genome shotgun (WGS) entry which is preliminary data.</text>
</comment>
<dbReference type="EMBL" id="MKGI01000014">
    <property type="protein sequence ID" value="OEL11880.1"/>
    <property type="molecule type" value="Genomic_DNA"/>
</dbReference>
<dbReference type="Proteomes" id="UP000095601">
    <property type="component" value="Unassembled WGS sequence"/>
</dbReference>
<keyword evidence="2" id="KW-1185">Reference proteome</keyword>
<sequence length="49" mass="5711">MKADFSPLFCFKKFFGFSLNLNFPLANCADFADYYNLLNLKEFSIFTVP</sequence>
<dbReference type="AlphaFoldDB" id="A0A1E5UG72"/>
<proteinExistence type="predicted"/>
<evidence type="ECO:0000313" key="2">
    <source>
        <dbReference type="Proteomes" id="UP000095601"/>
    </source>
</evidence>
<organism evidence="1 2">
    <name type="scientific">Cloacibacterium normanense</name>
    <dbReference type="NCBI Taxonomy" id="237258"/>
    <lineage>
        <taxon>Bacteria</taxon>
        <taxon>Pseudomonadati</taxon>
        <taxon>Bacteroidota</taxon>
        <taxon>Flavobacteriia</taxon>
        <taxon>Flavobacteriales</taxon>
        <taxon>Weeksellaceae</taxon>
    </lineage>
</organism>
<name>A0A1E5UG72_9FLAO</name>
<accession>A0A1E5UG72</accession>
<reference evidence="1 2" key="1">
    <citation type="submission" date="2016-09" db="EMBL/GenBank/DDBJ databases">
        <authorList>
            <person name="Capua I."/>
            <person name="De Benedictis P."/>
            <person name="Joannis T."/>
            <person name="Lombin L.H."/>
            <person name="Cattoli G."/>
        </authorList>
    </citation>
    <scope>NUCLEOTIDE SEQUENCE [LARGE SCALE GENOMIC DNA]</scope>
    <source>
        <strain evidence="1 2">NRS-1</strain>
    </source>
</reference>
<protein>
    <submittedName>
        <fullName evidence="1">Uncharacterized protein</fullName>
    </submittedName>
</protein>